<sequence>MMRMIPRTSRAQLSSALHGFQQEKSIDINHSLIPHMFVTIVQVVIVVSVDCRAKHSKEVDTDEGKDKSKKKKKKKRKSEQIDGVQSLDEDIVEDLVLSSDDEDFGGFGHGSHNDEDGPVPVKRPGKKRKVPERKPEGRRGSYRKKSKKHKKA</sequence>
<evidence type="ECO:0000313" key="2">
    <source>
        <dbReference type="Proteomes" id="UP001057402"/>
    </source>
</evidence>
<dbReference type="EMBL" id="CM042883">
    <property type="protein sequence ID" value="KAI4373700.1"/>
    <property type="molecule type" value="Genomic_DNA"/>
</dbReference>
<organism evidence="1 2">
    <name type="scientific">Melastoma candidum</name>
    <dbReference type="NCBI Taxonomy" id="119954"/>
    <lineage>
        <taxon>Eukaryota</taxon>
        <taxon>Viridiplantae</taxon>
        <taxon>Streptophyta</taxon>
        <taxon>Embryophyta</taxon>
        <taxon>Tracheophyta</taxon>
        <taxon>Spermatophyta</taxon>
        <taxon>Magnoliopsida</taxon>
        <taxon>eudicotyledons</taxon>
        <taxon>Gunneridae</taxon>
        <taxon>Pentapetalae</taxon>
        <taxon>rosids</taxon>
        <taxon>malvids</taxon>
        <taxon>Myrtales</taxon>
        <taxon>Melastomataceae</taxon>
        <taxon>Melastomatoideae</taxon>
        <taxon>Melastomateae</taxon>
        <taxon>Melastoma</taxon>
    </lineage>
</organism>
<keyword evidence="2" id="KW-1185">Reference proteome</keyword>
<accession>A0ACB9R4T1</accession>
<gene>
    <name evidence="1" type="ORF">MLD38_011794</name>
</gene>
<comment type="caution">
    <text evidence="1">The sequence shown here is derived from an EMBL/GenBank/DDBJ whole genome shotgun (WGS) entry which is preliminary data.</text>
</comment>
<proteinExistence type="predicted"/>
<protein>
    <submittedName>
        <fullName evidence="1">Uncharacterized protein</fullName>
    </submittedName>
</protein>
<dbReference type="Proteomes" id="UP001057402">
    <property type="component" value="Chromosome 4"/>
</dbReference>
<reference evidence="2" key="1">
    <citation type="journal article" date="2023" name="Front. Plant Sci.">
        <title>Chromosomal-level genome assembly of Melastoma candidum provides insights into trichome evolution.</title>
        <authorList>
            <person name="Zhong Y."/>
            <person name="Wu W."/>
            <person name="Sun C."/>
            <person name="Zou P."/>
            <person name="Liu Y."/>
            <person name="Dai S."/>
            <person name="Zhou R."/>
        </authorList>
    </citation>
    <scope>NUCLEOTIDE SEQUENCE [LARGE SCALE GENOMIC DNA]</scope>
</reference>
<name>A0ACB9R4T1_9MYRT</name>
<evidence type="ECO:0000313" key="1">
    <source>
        <dbReference type="EMBL" id="KAI4373700.1"/>
    </source>
</evidence>